<evidence type="ECO:0000256" key="6">
    <source>
        <dbReference type="ARBA" id="ARBA00022692"/>
    </source>
</evidence>
<dbReference type="InterPro" id="IPR013087">
    <property type="entry name" value="Znf_C2H2_type"/>
</dbReference>
<keyword evidence="25" id="KW-1185">Reference proteome</keyword>
<keyword evidence="14" id="KW-0238">DNA-binding</keyword>
<dbReference type="GO" id="GO:0005634">
    <property type="term" value="C:nucleus"/>
    <property type="evidence" value="ECO:0007669"/>
    <property type="project" value="UniProtKB-SubCell"/>
</dbReference>
<dbReference type="FunFam" id="3.30.160.60:FF:000174">
    <property type="entry name" value="Transcriptional repressor protein YY1"/>
    <property type="match status" value="1"/>
</dbReference>
<keyword evidence="18" id="KW-0325">Glycoprotein</keyword>
<keyword evidence="15 21" id="KW-0472">Membrane</keyword>
<organism evidence="24 25">
    <name type="scientific">Argiope bruennichi</name>
    <name type="common">Wasp spider</name>
    <name type="synonym">Aranea bruennichi</name>
    <dbReference type="NCBI Taxonomy" id="94029"/>
    <lineage>
        <taxon>Eukaryota</taxon>
        <taxon>Metazoa</taxon>
        <taxon>Ecdysozoa</taxon>
        <taxon>Arthropoda</taxon>
        <taxon>Chelicerata</taxon>
        <taxon>Arachnida</taxon>
        <taxon>Araneae</taxon>
        <taxon>Araneomorphae</taxon>
        <taxon>Entelegynae</taxon>
        <taxon>Araneoidea</taxon>
        <taxon>Araneidae</taxon>
        <taxon>Argiope</taxon>
    </lineage>
</organism>
<keyword evidence="6 21" id="KW-0812">Transmembrane</keyword>
<dbReference type="GO" id="GO:0000987">
    <property type="term" value="F:cis-regulatory region sequence-specific DNA binding"/>
    <property type="evidence" value="ECO:0007669"/>
    <property type="project" value="UniProtKB-ARBA"/>
</dbReference>
<keyword evidence="17" id="KW-0804">Transcription</keyword>
<accession>A0A8T0F3G7</accession>
<comment type="similarity">
    <text evidence="3">Belongs to the YY transcription factor family.</text>
</comment>
<feature type="domain" description="C2H2-type" evidence="23">
    <location>
        <begin position="816"/>
        <end position="845"/>
    </location>
</feature>
<keyword evidence="11" id="KW-0862">Zinc</keyword>
<dbReference type="Pfam" id="PF13516">
    <property type="entry name" value="LRR_6"/>
    <property type="match status" value="1"/>
</dbReference>
<feature type="domain" description="C2H2-type" evidence="23">
    <location>
        <begin position="846"/>
        <end position="875"/>
    </location>
</feature>
<evidence type="ECO:0000256" key="15">
    <source>
        <dbReference type="ARBA" id="ARBA00023136"/>
    </source>
</evidence>
<dbReference type="GO" id="GO:0005886">
    <property type="term" value="C:plasma membrane"/>
    <property type="evidence" value="ECO:0007669"/>
    <property type="project" value="TreeGrafter"/>
</dbReference>
<keyword evidence="4" id="KW-0678">Repressor</keyword>
<dbReference type="FunFam" id="3.30.160.60:FF:000104">
    <property type="entry name" value="Transcriptional repressor protein YY1"/>
    <property type="match status" value="1"/>
</dbReference>
<keyword evidence="16" id="KW-0010">Activator</keyword>
<dbReference type="Gene3D" id="3.80.10.10">
    <property type="entry name" value="Ribonuclease Inhibitor"/>
    <property type="match status" value="2"/>
</dbReference>
<evidence type="ECO:0000256" key="16">
    <source>
        <dbReference type="ARBA" id="ARBA00023159"/>
    </source>
</evidence>
<dbReference type="AlphaFoldDB" id="A0A8T0F3G7"/>
<evidence type="ECO:0000256" key="4">
    <source>
        <dbReference type="ARBA" id="ARBA00022491"/>
    </source>
</evidence>
<keyword evidence="8 22" id="KW-0732">Signal</keyword>
<dbReference type="EMBL" id="JABXBU010000030">
    <property type="protein sequence ID" value="KAF8784992.1"/>
    <property type="molecule type" value="Genomic_DNA"/>
</dbReference>
<comment type="caution">
    <text evidence="24">The sequence shown here is derived from an EMBL/GenBank/DDBJ whole genome shotgun (WGS) entry which is preliminary data.</text>
</comment>
<dbReference type="Proteomes" id="UP000807504">
    <property type="component" value="Unassembled WGS sequence"/>
</dbReference>
<keyword evidence="12 21" id="KW-1133">Transmembrane helix</keyword>
<name>A0A8T0F3G7_ARGBR</name>
<comment type="subcellular location">
    <subcellularLocation>
        <location evidence="2">Membrane</location>
        <topology evidence="2">Single-pass membrane protein</topology>
    </subcellularLocation>
    <subcellularLocation>
        <location evidence="1">Nucleus</location>
    </subcellularLocation>
</comment>
<dbReference type="GO" id="GO:0007165">
    <property type="term" value="P:signal transduction"/>
    <property type="evidence" value="ECO:0007669"/>
    <property type="project" value="TreeGrafter"/>
</dbReference>
<keyword evidence="10 20" id="KW-0863">Zinc-finger</keyword>
<dbReference type="InterPro" id="IPR032675">
    <property type="entry name" value="LRR_dom_sf"/>
</dbReference>
<evidence type="ECO:0000256" key="2">
    <source>
        <dbReference type="ARBA" id="ARBA00004167"/>
    </source>
</evidence>
<dbReference type="PANTHER" id="PTHR24365:SF541">
    <property type="entry name" value="PROTEIN TOLL-RELATED"/>
    <property type="match status" value="1"/>
</dbReference>
<dbReference type="InterPro" id="IPR036236">
    <property type="entry name" value="Znf_C2H2_sf"/>
</dbReference>
<dbReference type="SMART" id="SM00369">
    <property type="entry name" value="LRR_TYP"/>
    <property type="match status" value="11"/>
</dbReference>
<evidence type="ECO:0000256" key="13">
    <source>
        <dbReference type="ARBA" id="ARBA00023015"/>
    </source>
</evidence>
<dbReference type="Pfam" id="PF00096">
    <property type="entry name" value="zf-C2H2"/>
    <property type="match status" value="3"/>
</dbReference>
<protein>
    <submittedName>
        <fullName evidence="24">Transcriptional repressor protein YY1 like protein</fullName>
    </submittedName>
</protein>
<reference evidence="24" key="1">
    <citation type="journal article" date="2020" name="bioRxiv">
        <title>Chromosome-level reference genome of the European wasp spider Argiope bruennichi: a resource for studies on range expansion and evolutionary adaptation.</title>
        <authorList>
            <person name="Sheffer M.M."/>
            <person name="Hoppe A."/>
            <person name="Krehenwinkel H."/>
            <person name="Uhl G."/>
            <person name="Kuss A.W."/>
            <person name="Jensen L."/>
            <person name="Jensen C."/>
            <person name="Gillespie R.G."/>
            <person name="Hoff K.J."/>
            <person name="Prost S."/>
        </authorList>
    </citation>
    <scope>NUCLEOTIDE SEQUENCE</scope>
</reference>
<evidence type="ECO:0000256" key="11">
    <source>
        <dbReference type="ARBA" id="ARBA00022833"/>
    </source>
</evidence>
<dbReference type="SUPFAM" id="SSF52058">
    <property type="entry name" value="L domain-like"/>
    <property type="match status" value="2"/>
</dbReference>
<dbReference type="GO" id="GO:0008270">
    <property type="term" value="F:zinc ion binding"/>
    <property type="evidence" value="ECO:0007669"/>
    <property type="project" value="UniProtKB-KW"/>
</dbReference>
<dbReference type="GO" id="GO:0038023">
    <property type="term" value="F:signaling receptor activity"/>
    <property type="evidence" value="ECO:0007669"/>
    <property type="project" value="TreeGrafter"/>
</dbReference>
<dbReference type="Pfam" id="PF00560">
    <property type="entry name" value="LRR_1"/>
    <property type="match status" value="1"/>
</dbReference>
<reference evidence="24" key="2">
    <citation type="submission" date="2020-06" db="EMBL/GenBank/DDBJ databases">
        <authorList>
            <person name="Sheffer M."/>
        </authorList>
    </citation>
    <scope>NUCLEOTIDE SEQUENCE</scope>
</reference>
<evidence type="ECO:0000256" key="19">
    <source>
        <dbReference type="ARBA" id="ARBA00023242"/>
    </source>
</evidence>
<evidence type="ECO:0000313" key="24">
    <source>
        <dbReference type="EMBL" id="KAF8784992.1"/>
    </source>
</evidence>
<evidence type="ECO:0000256" key="3">
    <source>
        <dbReference type="ARBA" id="ARBA00006232"/>
    </source>
</evidence>
<dbReference type="PROSITE" id="PS50157">
    <property type="entry name" value="ZINC_FINGER_C2H2_2"/>
    <property type="match status" value="4"/>
</dbReference>
<evidence type="ECO:0000256" key="9">
    <source>
        <dbReference type="ARBA" id="ARBA00022737"/>
    </source>
</evidence>
<gene>
    <name evidence="24" type="ORF">HNY73_010593</name>
</gene>
<evidence type="ECO:0000256" key="1">
    <source>
        <dbReference type="ARBA" id="ARBA00004123"/>
    </source>
</evidence>
<dbReference type="FunFam" id="3.30.160.60:FF:000109">
    <property type="entry name" value="Transcriptional repressor protein YY1"/>
    <property type="match status" value="1"/>
</dbReference>
<feature type="domain" description="C2H2-type" evidence="23">
    <location>
        <begin position="788"/>
        <end position="815"/>
    </location>
</feature>
<keyword evidence="9" id="KW-0677">Repeat</keyword>
<feature type="domain" description="C2H2-type" evidence="23">
    <location>
        <begin position="759"/>
        <end position="783"/>
    </location>
</feature>
<evidence type="ECO:0000256" key="14">
    <source>
        <dbReference type="ARBA" id="ARBA00023125"/>
    </source>
</evidence>
<dbReference type="SMART" id="SM00355">
    <property type="entry name" value="ZnF_C2H2"/>
    <property type="match status" value="4"/>
</dbReference>
<sequence>MPKIVIYIIFSFTFLTSVWGKCPQNCVCDFDSEDRKRVSCNRGGLTEIPTLHMDVDIQVLIITAPPNHYNELTLGRIFLDFHELEEVRITYSKLPAIGDSSFWPGKKLKILDLSHNNITFIRDKDFFGLQNLKVLDLSYNGIAASPSAPFRLLPNLRTLSLARNKLRTLVPRLFYMLAKLEKLDLSGNPLRELDPENLKDVRPLKRFHLAKCQLVRLHSLIYQQLPNLEELDLRDNFFTYFSPEEFRHLKRLKYLHLDGNNLTVVVENTFDGHNLRHLGLSRNRIIKFSKCAFCNLSIQQLDVSYNQLITLPLDVFSPIAHSLESLDLSFNPIDSDDLELALSPAYKLKRLSLSGMKLSQLSDDAFFNNGELKTLDLSYNSFVNISSQVFQPLRQIEEIDLSHNEFEHLDIEFLEQTQNMTSLSVLHLHSNPWSCQRCSVLPLLKWARQSPLYSSTCDMNYESTTCMRCATPPSLEGRALHSLRRVDLEPCASLMPQSRVLVASSNIAIIATISVVILLIIGIVISVVIYRQQSAVYYTHEGERTLTLGVLGYPAEYASTNGGTLTEDKRRAYFVTLDRIDELAEEKIVAGRSINYKEVQLQPGINEVVELEDIPVELPVGSVDPSVENVDAHPIISLQSLREPDSDDLILHAQEEIVVDVDDSDVYSAYSKRSSRRWEQKQVQIKTLEGEFSVTMWASETDEDEPTTPEPDPDYTEYMTGKKIPASGLPGVDLSDPKQLAEFAKMKPRKLADDLSRTIACPHKGCLKMFRDNSAMRKHLHTHGPRVHVCAECGKAFVESSKLKRHQLVHTGEKPFQCTFEGCGKRFSLDFNLRTHVRIHTGDRPYVCPFDGCNKKFAQSTNLKSHILTHAKAKCRK</sequence>
<dbReference type="InterPro" id="IPR001611">
    <property type="entry name" value="Leu-rich_rpt"/>
</dbReference>
<keyword evidence="7" id="KW-0479">Metal-binding</keyword>
<evidence type="ECO:0000256" key="22">
    <source>
        <dbReference type="SAM" id="SignalP"/>
    </source>
</evidence>
<evidence type="ECO:0000256" key="10">
    <source>
        <dbReference type="ARBA" id="ARBA00022771"/>
    </source>
</evidence>
<evidence type="ECO:0000259" key="23">
    <source>
        <dbReference type="PROSITE" id="PS50157"/>
    </source>
</evidence>
<evidence type="ECO:0000256" key="7">
    <source>
        <dbReference type="ARBA" id="ARBA00022723"/>
    </source>
</evidence>
<keyword evidence="19" id="KW-0539">Nucleus</keyword>
<proteinExistence type="inferred from homology"/>
<dbReference type="Gene3D" id="3.30.160.60">
    <property type="entry name" value="Classic Zinc Finger"/>
    <property type="match status" value="4"/>
</dbReference>
<evidence type="ECO:0000256" key="5">
    <source>
        <dbReference type="ARBA" id="ARBA00022614"/>
    </source>
</evidence>
<feature type="transmembrane region" description="Helical" evidence="21">
    <location>
        <begin position="507"/>
        <end position="530"/>
    </location>
</feature>
<feature type="chain" id="PRO_5035887315" evidence="22">
    <location>
        <begin position="21"/>
        <end position="877"/>
    </location>
</feature>
<dbReference type="PANTHER" id="PTHR24365">
    <property type="entry name" value="TOLL-LIKE RECEPTOR"/>
    <property type="match status" value="1"/>
</dbReference>
<evidence type="ECO:0000256" key="12">
    <source>
        <dbReference type="ARBA" id="ARBA00022989"/>
    </source>
</evidence>
<evidence type="ECO:0000313" key="25">
    <source>
        <dbReference type="Proteomes" id="UP000807504"/>
    </source>
</evidence>
<dbReference type="FunFam" id="3.30.160.60:FF:000163">
    <property type="entry name" value="transcriptional repressor protein YY1"/>
    <property type="match status" value="1"/>
</dbReference>
<dbReference type="PROSITE" id="PS51450">
    <property type="entry name" value="LRR"/>
    <property type="match status" value="4"/>
</dbReference>
<evidence type="ECO:0000256" key="18">
    <source>
        <dbReference type="ARBA" id="ARBA00023180"/>
    </source>
</evidence>
<dbReference type="FunFam" id="3.80.10.10:FF:001164">
    <property type="entry name" value="GH01279p"/>
    <property type="match status" value="1"/>
</dbReference>
<evidence type="ECO:0000256" key="21">
    <source>
        <dbReference type="SAM" id="Phobius"/>
    </source>
</evidence>
<evidence type="ECO:0000256" key="17">
    <source>
        <dbReference type="ARBA" id="ARBA00023163"/>
    </source>
</evidence>
<dbReference type="InterPro" id="IPR003591">
    <property type="entry name" value="Leu-rich_rpt_typical-subtyp"/>
</dbReference>
<evidence type="ECO:0000256" key="8">
    <source>
        <dbReference type="ARBA" id="ARBA00022729"/>
    </source>
</evidence>
<dbReference type="SUPFAM" id="SSF57667">
    <property type="entry name" value="beta-beta-alpha zinc fingers"/>
    <property type="match status" value="3"/>
</dbReference>
<evidence type="ECO:0000256" key="20">
    <source>
        <dbReference type="PROSITE-ProRule" id="PRU00042"/>
    </source>
</evidence>
<dbReference type="SMART" id="SM00365">
    <property type="entry name" value="LRR_SD22"/>
    <property type="match status" value="5"/>
</dbReference>
<dbReference type="PROSITE" id="PS00028">
    <property type="entry name" value="ZINC_FINGER_C2H2_1"/>
    <property type="match status" value="3"/>
</dbReference>
<feature type="signal peptide" evidence="22">
    <location>
        <begin position="1"/>
        <end position="20"/>
    </location>
</feature>
<dbReference type="Pfam" id="PF13855">
    <property type="entry name" value="LRR_8"/>
    <property type="match status" value="3"/>
</dbReference>
<keyword evidence="5" id="KW-0433">Leucine-rich repeat</keyword>
<keyword evidence="13" id="KW-0805">Transcription regulation</keyword>